<dbReference type="Gene3D" id="3.50.50.60">
    <property type="entry name" value="FAD/NAD(P)-binding domain"/>
    <property type="match status" value="2"/>
</dbReference>
<keyword evidence="5" id="KW-0503">Monooxygenase</keyword>
<evidence type="ECO:0000256" key="1">
    <source>
        <dbReference type="ARBA" id="ARBA00009183"/>
    </source>
</evidence>
<dbReference type="EC" id="1.-.-.-" evidence="5"/>
<dbReference type="AlphaFoldDB" id="A0A8K0H773"/>
<sequence length="720" mass="80340">MERKIAIIGAGISGLLACKHTMEKGFNPIMFEAQSSTGGVWTKTIQSTKLQTPKSFYQFSDFAWPPSVKDTYPDHNQVLEYIQSYAVHFNLLPRIKFNTKVIDVDYFMQSEDDMDCWDLWGGYGEPFSPTGKWNVTVQVAGDPCAPTDVYQVDFVILCIGRYSDLPNMPVFPVHKGPQVFDGVVMHSMDYAAMEDDRAAEFIKGKRVTVVGFQKSAVDLAAQVAKTNGPSNPCTLLFKTVHYMVPYHLVTCIFHSLNRFAGFIVDKPRGGFFLWLLARVFSPLLWIFSKFVEVYLRLLYPLKKYNMVPSHSFLEQISSCKVMSTPAKFYDRVREGSLVPKKSQSFCFCKNGLILDKEAAPLATDIAIFATGFKSDEKLKNLFASTYFQDCIIGSSAPFYRDCIHPLIPNLAIVGYAESGSNLFSTEIRSKWIAHFLAGSFKLPTIREIEDDVIKWKIACKGFLLIPAPYAPNILFYVGCNIHDVPKRLESVKKSLSETLTRFYPLAGKIKDDLSIDCNNEGAHYVEARLLRRFLPCELVLKESNNGTHVTNIQVNVFKCGGIAVGTCISHKILDGAALSTFLKAWTSIARGCKEEIVQPTSAISTLKARATSPSVQQPTRIEAVSAFLWPCTMAASKAKHGAPTTRPSLLTHLVNLCTRMSPPLPEHSIGNLLWIAAAQSPKTQNEQGLTLRSLVSELRNALSNFDAEFVKSLRARRVTV</sequence>
<comment type="similarity">
    <text evidence="1 5">Belongs to the FMO family.</text>
</comment>
<evidence type="ECO:0000313" key="7">
    <source>
        <dbReference type="Proteomes" id="UP000796880"/>
    </source>
</evidence>
<keyword evidence="2 5" id="KW-0285">Flavoprotein</keyword>
<keyword evidence="3 5" id="KW-0274">FAD</keyword>
<reference evidence="6" key="1">
    <citation type="submission" date="2020-03" db="EMBL/GenBank/DDBJ databases">
        <title>A high-quality chromosome-level genome assembly of a woody plant with both climbing and erect habits, Rhamnella rubrinervis.</title>
        <authorList>
            <person name="Lu Z."/>
            <person name="Yang Y."/>
            <person name="Zhu X."/>
            <person name="Sun Y."/>
        </authorList>
    </citation>
    <scope>NUCLEOTIDE SEQUENCE</scope>
    <source>
        <strain evidence="6">BYM</strain>
        <tissue evidence="6">Leaf</tissue>
    </source>
</reference>
<dbReference type="PANTHER" id="PTHR23023">
    <property type="entry name" value="DIMETHYLANILINE MONOOXYGENASE"/>
    <property type="match status" value="1"/>
</dbReference>
<proteinExistence type="inferred from homology"/>
<evidence type="ECO:0000256" key="5">
    <source>
        <dbReference type="RuleBase" id="RU361177"/>
    </source>
</evidence>
<accession>A0A8K0H773</accession>
<gene>
    <name evidence="6" type="ORF">FNV43_RR12069</name>
</gene>
<dbReference type="SUPFAM" id="SSF51905">
    <property type="entry name" value="FAD/NAD(P)-binding domain"/>
    <property type="match status" value="1"/>
</dbReference>
<dbReference type="GO" id="GO:0004499">
    <property type="term" value="F:N,N-dimethylaniline monooxygenase activity"/>
    <property type="evidence" value="ECO:0007669"/>
    <property type="project" value="InterPro"/>
</dbReference>
<comment type="caution">
    <text evidence="6">The sequence shown here is derived from an EMBL/GenBank/DDBJ whole genome shotgun (WGS) entry which is preliminary data.</text>
</comment>
<dbReference type="OrthoDB" id="66881at2759"/>
<comment type="cofactor">
    <cofactor evidence="5">
        <name>FAD</name>
        <dbReference type="ChEBI" id="CHEBI:57692"/>
    </cofactor>
</comment>
<dbReference type="InterPro" id="IPR050346">
    <property type="entry name" value="FMO-like"/>
</dbReference>
<dbReference type="Proteomes" id="UP000796880">
    <property type="component" value="Unassembled WGS sequence"/>
</dbReference>
<dbReference type="GO" id="GO:0050661">
    <property type="term" value="F:NADP binding"/>
    <property type="evidence" value="ECO:0007669"/>
    <property type="project" value="InterPro"/>
</dbReference>
<dbReference type="GO" id="GO:0050660">
    <property type="term" value="F:flavin adenine dinucleotide binding"/>
    <property type="evidence" value="ECO:0007669"/>
    <property type="project" value="InterPro"/>
</dbReference>
<evidence type="ECO:0000313" key="6">
    <source>
        <dbReference type="EMBL" id="KAF3446889.1"/>
    </source>
</evidence>
<dbReference type="Pfam" id="PF00743">
    <property type="entry name" value="FMO-like"/>
    <property type="match status" value="1"/>
</dbReference>
<keyword evidence="7" id="KW-1185">Reference proteome</keyword>
<dbReference type="Pfam" id="PF02458">
    <property type="entry name" value="Transferase"/>
    <property type="match status" value="1"/>
</dbReference>
<evidence type="ECO:0000256" key="2">
    <source>
        <dbReference type="ARBA" id="ARBA00022630"/>
    </source>
</evidence>
<dbReference type="FunFam" id="3.50.50.60:FF:000403">
    <property type="entry name" value="Flavin-containing monooxygenase"/>
    <property type="match status" value="1"/>
</dbReference>
<dbReference type="InterPro" id="IPR020946">
    <property type="entry name" value="Flavin_mOase-like"/>
</dbReference>
<evidence type="ECO:0000256" key="3">
    <source>
        <dbReference type="ARBA" id="ARBA00022827"/>
    </source>
</evidence>
<dbReference type="InterPro" id="IPR023213">
    <property type="entry name" value="CAT-like_dom_sf"/>
</dbReference>
<evidence type="ECO:0000256" key="4">
    <source>
        <dbReference type="ARBA" id="ARBA00023002"/>
    </source>
</evidence>
<protein>
    <recommendedName>
        <fullName evidence="5">Flavin-containing monooxygenase</fullName>
        <ecNumber evidence="5">1.-.-.-</ecNumber>
    </recommendedName>
</protein>
<dbReference type="EMBL" id="VOIH02000005">
    <property type="protein sequence ID" value="KAF3446889.1"/>
    <property type="molecule type" value="Genomic_DNA"/>
</dbReference>
<dbReference type="Gene3D" id="3.30.559.10">
    <property type="entry name" value="Chloramphenicol acetyltransferase-like domain"/>
    <property type="match status" value="2"/>
</dbReference>
<dbReference type="InterPro" id="IPR036188">
    <property type="entry name" value="FAD/NAD-bd_sf"/>
</dbReference>
<name>A0A8K0H773_9ROSA</name>
<keyword evidence="4 5" id="KW-0560">Oxidoreductase</keyword>
<organism evidence="6 7">
    <name type="scientific">Rhamnella rubrinervis</name>
    <dbReference type="NCBI Taxonomy" id="2594499"/>
    <lineage>
        <taxon>Eukaryota</taxon>
        <taxon>Viridiplantae</taxon>
        <taxon>Streptophyta</taxon>
        <taxon>Embryophyta</taxon>
        <taxon>Tracheophyta</taxon>
        <taxon>Spermatophyta</taxon>
        <taxon>Magnoliopsida</taxon>
        <taxon>eudicotyledons</taxon>
        <taxon>Gunneridae</taxon>
        <taxon>Pentapetalae</taxon>
        <taxon>rosids</taxon>
        <taxon>fabids</taxon>
        <taxon>Rosales</taxon>
        <taxon>Rhamnaceae</taxon>
        <taxon>rhamnoid group</taxon>
        <taxon>Rhamneae</taxon>
        <taxon>Rhamnella</taxon>
    </lineage>
</organism>
<dbReference type="PROSITE" id="PS51257">
    <property type="entry name" value="PROKAR_LIPOPROTEIN"/>
    <property type="match status" value="1"/>
</dbReference>